<dbReference type="GO" id="GO:0003700">
    <property type="term" value="F:DNA-binding transcription factor activity"/>
    <property type="evidence" value="ECO:0007669"/>
    <property type="project" value="InterPro"/>
</dbReference>
<gene>
    <name evidence="5" type="ORF">Cme02nite_73960</name>
</gene>
<dbReference type="CDD" id="cd07377">
    <property type="entry name" value="WHTH_GntR"/>
    <property type="match status" value="1"/>
</dbReference>
<dbReference type="EMBL" id="BONJ01000047">
    <property type="protein sequence ID" value="GIG19064.1"/>
    <property type="molecule type" value="Genomic_DNA"/>
</dbReference>
<dbReference type="SUPFAM" id="SSF46785">
    <property type="entry name" value="Winged helix' DNA-binding domain"/>
    <property type="match status" value="1"/>
</dbReference>
<feature type="domain" description="HTH gntR-type" evidence="4">
    <location>
        <begin position="5"/>
        <end position="71"/>
    </location>
</feature>
<protein>
    <recommendedName>
        <fullName evidence="4">HTH gntR-type domain-containing protein</fullName>
    </recommendedName>
</protein>
<evidence type="ECO:0000313" key="6">
    <source>
        <dbReference type="Proteomes" id="UP000660339"/>
    </source>
</evidence>
<dbReference type="PANTHER" id="PTHR44846:SF1">
    <property type="entry name" value="MANNOSYL-D-GLYCERATE TRANSPORT_METABOLISM SYSTEM REPRESSOR MNGR-RELATED"/>
    <property type="match status" value="1"/>
</dbReference>
<dbReference type="InterPro" id="IPR036390">
    <property type="entry name" value="WH_DNA-bd_sf"/>
</dbReference>
<dbReference type="PROSITE" id="PS50949">
    <property type="entry name" value="HTH_GNTR"/>
    <property type="match status" value="1"/>
</dbReference>
<evidence type="ECO:0000259" key="4">
    <source>
        <dbReference type="PROSITE" id="PS50949"/>
    </source>
</evidence>
<dbReference type="Proteomes" id="UP000660339">
    <property type="component" value="Unassembled WGS sequence"/>
</dbReference>
<evidence type="ECO:0000256" key="3">
    <source>
        <dbReference type="ARBA" id="ARBA00023163"/>
    </source>
</evidence>
<keyword evidence="2" id="KW-0238">DNA-binding</keyword>
<comment type="caution">
    <text evidence="5">The sequence shown here is derived from an EMBL/GenBank/DDBJ whole genome shotgun (WGS) entry which is preliminary data.</text>
</comment>
<accession>A0A8J3LHJ1</accession>
<keyword evidence="1" id="KW-0805">Transcription regulation</keyword>
<dbReference type="GO" id="GO:0003677">
    <property type="term" value="F:DNA binding"/>
    <property type="evidence" value="ECO:0007669"/>
    <property type="project" value="UniProtKB-KW"/>
</dbReference>
<dbReference type="RefSeq" id="WP_166384495.1">
    <property type="nucleotide sequence ID" value="NZ_BAAATT010000025.1"/>
</dbReference>
<dbReference type="GO" id="GO:0045892">
    <property type="term" value="P:negative regulation of DNA-templated transcription"/>
    <property type="evidence" value="ECO:0007669"/>
    <property type="project" value="TreeGrafter"/>
</dbReference>
<name>A0A8J3LHJ1_9ACTN</name>
<dbReference type="InterPro" id="IPR036388">
    <property type="entry name" value="WH-like_DNA-bd_sf"/>
</dbReference>
<dbReference type="Pfam" id="PF00392">
    <property type="entry name" value="GntR"/>
    <property type="match status" value="1"/>
</dbReference>
<evidence type="ECO:0000256" key="2">
    <source>
        <dbReference type="ARBA" id="ARBA00023125"/>
    </source>
</evidence>
<dbReference type="SMART" id="SM00345">
    <property type="entry name" value="HTH_GNTR"/>
    <property type="match status" value="1"/>
</dbReference>
<dbReference type="PANTHER" id="PTHR44846">
    <property type="entry name" value="MANNOSYL-D-GLYCERATE TRANSPORT/METABOLISM SYSTEM REPRESSOR MNGR-RELATED"/>
    <property type="match status" value="1"/>
</dbReference>
<dbReference type="InterPro" id="IPR050679">
    <property type="entry name" value="Bact_HTH_transcr_reg"/>
</dbReference>
<keyword evidence="3" id="KW-0804">Transcription</keyword>
<reference evidence="5" key="1">
    <citation type="submission" date="2021-01" db="EMBL/GenBank/DDBJ databases">
        <title>Whole genome shotgun sequence of Catellatospora methionotrophica NBRC 14553.</title>
        <authorList>
            <person name="Komaki H."/>
            <person name="Tamura T."/>
        </authorList>
    </citation>
    <scope>NUCLEOTIDE SEQUENCE</scope>
    <source>
        <strain evidence="5">NBRC 14553</strain>
    </source>
</reference>
<dbReference type="AlphaFoldDB" id="A0A8J3LHJ1"/>
<organism evidence="5 6">
    <name type="scientific">Catellatospora methionotrophica</name>
    <dbReference type="NCBI Taxonomy" id="121620"/>
    <lineage>
        <taxon>Bacteria</taxon>
        <taxon>Bacillati</taxon>
        <taxon>Actinomycetota</taxon>
        <taxon>Actinomycetes</taxon>
        <taxon>Micromonosporales</taxon>
        <taxon>Micromonosporaceae</taxon>
        <taxon>Catellatospora</taxon>
    </lineage>
</organism>
<dbReference type="Gene3D" id="1.10.10.10">
    <property type="entry name" value="Winged helix-like DNA-binding domain superfamily/Winged helix DNA-binding domain"/>
    <property type="match status" value="1"/>
</dbReference>
<proteinExistence type="predicted"/>
<sequence>MPISPPYAANIIADIRRQIAAGELKSGDQLPSLPALREHYGCSLGSVRNALDRLKASGELTSHQGIGYFVP</sequence>
<evidence type="ECO:0000256" key="1">
    <source>
        <dbReference type="ARBA" id="ARBA00023015"/>
    </source>
</evidence>
<keyword evidence="6" id="KW-1185">Reference proteome</keyword>
<dbReference type="InterPro" id="IPR000524">
    <property type="entry name" value="Tscrpt_reg_HTH_GntR"/>
</dbReference>
<evidence type="ECO:0000313" key="5">
    <source>
        <dbReference type="EMBL" id="GIG19064.1"/>
    </source>
</evidence>